<sequence length="188" mass="20682">MKKIVFVLLLAFIFTCSLFSNDKDALLTVNVSVPEDWGVNKPEDAVSIDHLVLEMNLSSESARLINNTAFSLGSLDTLSDDLSIDFLYYGNLENDYVVRIKKEGITDFVSDKSPYSISFDTSFAPADFSDDNVSVSVVNNDEVLLKIAPEGPVNGKKVLKMNLDLEDAALLVPGTYSAQILFELESVK</sequence>
<comment type="caution">
    <text evidence="2">The sequence shown here is derived from an EMBL/GenBank/DDBJ whole genome shotgun (WGS) entry which is preliminary data.</text>
</comment>
<organism evidence="2 3">
    <name type="scientific">Candidatus Ornithospirochaeta avicola</name>
    <dbReference type="NCBI Taxonomy" id="2840896"/>
    <lineage>
        <taxon>Bacteria</taxon>
        <taxon>Pseudomonadati</taxon>
        <taxon>Spirochaetota</taxon>
        <taxon>Spirochaetia</taxon>
        <taxon>Spirochaetales</taxon>
        <taxon>Spirochaetaceae</taxon>
        <taxon>Spirochaetaceae incertae sedis</taxon>
        <taxon>Candidatus Ornithospirochaeta</taxon>
    </lineage>
</organism>
<evidence type="ECO:0000256" key="1">
    <source>
        <dbReference type="SAM" id="SignalP"/>
    </source>
</evidence>
<dbReference type="Proteomes" id="UP000823936">
    <property type="component" value="Unassembled WGS sequence"/>
</dbReference>
<accession>A0A9D1PS46</accession>
<gene>
    <name evidence="2" type="ORF">IAB12_00925</name>
</gene>
<keyword evidence="1" id="KW-0732">Signal</keyword>
<reference evidence="2" key="1">
    <citation type="journal article" date="2021" name="PeerJ">
        <title>Extensive microbial diversity within the chicken gut microbiome revealed by metagenomics and culture.</title>
        <authorList>
            <person name="Gilroy R."/>
            <person name="Ravi A."/>
            <person name="Getino M."/>
            <person name="Pursley I."/>
            <person name="Horton D.L."/>
            <person name="Alikhan N.F."/>
            <person name="Baker D."/>
            <person name="Gharbi K."/>
            <person name="Hall N."/>
            <person name="Watson M."/>
            <person name="Adriaenssens E.M."/>
            <person name="Foster-Nyarko E."/>
            <person name="Jarju S."/>
            <person name="Secka A."/>
            <person name="Antonio M."/>
            <person name="Oren A."/>
            <person name="Chaudhuri R.R."/>
            <person name="La Ragione R."/>
            <person name="Hildebrand F."/>
            <person name="Pallen M.J."/>
        </authorList>
    </citation>
    <scope>NUCLEOTIDE SEQUENCE</scope>
    <source>
        <strain evidence="2">Gambia11-129</strain>
    </source>
</reference>
<proteinExistence type="predicted"/>
<feature type="signal peptide" evidence="1">
    <location>
        <begin position="1"/>
        <end position="22"/>
    </location>
</feature>
<reference evidence="2" key="2">
    <citation type="submission" date="2021-04" db="EMBL/GenBank/DDBJ databases">
        <authorList>
            <person name="Gilroy R."/>
        </authorList>
    </citation>
    <scope>NUCLEOTIDE SEQUENCE</scope>
    <source>
        <strain evidence="2">Gambia11-129</strain>
    </source>
</reference>
<feature type="chain" id="PRO_5038386160" description="DUF4382 domain-containing protein" evidence="1">
    <location>
        <begin position="23"/>
        <end position="188"/>
    </location>
</feature>
<evidence type="ECO:0000313" key="3">
    <source>
        <dbReference type="Proteomes" id="UP000823936"/>
    </source>
</evidence>
<dbReference type="AlphaFoldDB" id="A0A9D1PS46"/>
<name>A0A9D1PS46_9SPIO</name>
<dbReference type="EMBL" id="DXHU01000005">
    <property type="protein sequence ID" value="HIV98327.1"/>
    <property type="molecule type" value="Genomic_DNA"/>
</dbReference>
<protein>
    <recommendedName>
        <fullName evidence="4">DUF4382 domain-containing protein</fullName>
    </recommendedName>
</protein>
<evidence type="ECO:0008006" key="4">
    <source>
        <dbReference type="Google" id="ProtNLM"/>
    </source>
</evidence>
<evidence type="ECO:0000313" key="2">
    <source>
        <dbReference type="EMBL" id="HIV98327.1"/>
    </source>
</evidence>